<keyword evidence="3" id="KW-1185">Reference proteome</keyword>
<evidence type="ECO:0000256" key="1">
    <source>
        <dbReference type="SAM" id="MobiDB-lite"/>
    </source>
</evidence>
<protein>
    <recommendedName>
        <fullName evidence="4">Glycosyltransferase</fullName>
    </recommendedName>
</protein>
<reference evidence="2 3" key="1">
    <citation type="submission" date="2020-07" db="EMBL/GenBank/DDBJ databases">
        <title>Sequencing the genomes of 1000 actinobacteria strains.</title>
        <authorList>
            <person name="Klenk H.-P."/>
        </authorList>
    </citation>
    <scope>NUCLEOTIDE SEQUENCE [LARGE SCALE GENOMIC DNA]</scope>
    <source>
        <strain evidence="2 3">DSM 23987</strain>
    </source>
</reference>
<feature type="region of interest" description="Disordered" evidence="1">
    <location>
        <begin position="72"/>
        <end position="118"/>
    </location>
</feature>
<proteinExistence type="predicted"/>
<organism evidence="2 3">
    <name type="scientific">Pedococcus badiiscoriae</name>
    <dbReference type="NCBI Taxonomy" id="642776"/>
    <lineage>
        <taxon>Bacteria</taxon>
        <taxon>Bacillati</taxon>
        <taxon>Actinomycetota</taxon>
        <taxon>Actinomycetes</taxon>
        <taxon>Micrococcales</taxon>
        <taxon>Intrasporangiaceae</taxon>
        <taxon>Pedococcus</taxon>
    </lineage>
</organism>
<gene>
    <name evidence="2" type="ORF">BJ986_002123</name>
</gene>
<name>A0A852WQP6_9MICO</name>
<accession>A0A852WQP6</accession>
<comment type="caution">
    <text evidence="2">The sequence shown here is derived from an EMBL/GenBank/DDBJ whole genome shotgun (WGS) entry which is preliminary data.</text>
</comment>
<dbReference type="AlphaFoldDB" id="A0A852WQP6"/>
<evidence type="ECO:0000313" key="2">
    <source>
        <dbReference type="EMBL" id="NYG07636.1"/>
    </source>
</evidence>
<dbReference type="RefSeq" id="WP_179421958.1">
    <property type="nucleotide sequence ID" value="NZ_JACCAB010000001.1"/>
</dbReference>
<evidence type="ECO:0008006" key="4">
    <source>
        <dbReference type="Google" id="ProtNLM"/>
    </source>
</evidence>
<sequence>MNVVLLSAGPPLRAGQIEEARHQLRADPDARLTVVSWHRPGRPLPVDQHILVRAIGGGRTLPVVDAAIPVAPSELDPDGSTGLALGPGGPEEEPETAFADEAAEPAEPSTPPARASKFTRAGVTHALRWRSNRVRRAVRSRTNRLSTTLKGQPVVGRVVGSAKVRRVRKAAARGTLASRYAAACLASRHVDDVLRVADVVVALDTPTHRAAWLLARRHPAPDVVVGLAAASRCLQARVERLADQQS</sequence>
<evidence type="ECO:0000313" key="3">
    <source>
        <dbReference type="Proteomes" id="UP000573599"/>
    </source>
</evidence>
<dbReference type="EMBL" id="JACCAB010000001">
    <property type="protein sequence ID" value="NYG07636.1"/>
    <property type="molecule type" value="Genomic_DNA"/>
</dbReference>
<dbReference type="Proteomes" id="UP000573599">
    <property type="component" value="Unassembled WGS sequence"/>
</dbReference>